<gene>
    <name evidence="1" type="ORF">SAMN05444169_7204</name>
</gene>
<dbReference type="Gene3D" id="3.30.70.100">
    <property type="match status" value="1"/>
</dbReference>
<dbReference type="InterPro" id="IPR011008">
    <property type="entry name" value="Dimeric_a/b-barrel"/>
</dbReference>
<dbReference type="RefSeq" id="WP_079570300.1">
    <property type="nucleotide sequence ID" value="NZ_LT670818.1"/>
</dbReference>
<dbReference type="PANTHER" id="PTHR40260:SF2">
    <property type="entry name" value="BLR8190 PROTEIN"/>
    <property type="match status" value="1"/>
</dbReference>
<dbReference type="PANTHER" id="PTHR40260">
    <property type="entry name" value="BLR8190 PROTEIN"/>
    <property type="match status" value="1"/>
</dbReference>
<dbReference type="GO" id="GO:0016491">
    <property type="term" value="F:oxidoreductase activity"/>
    <property type="evidence" value="ECO:0007669"/>
    <property type="project" value="InterPro"/>
</dbReference>
<accession>A0A1M5SKQ4</accession>
<dbReference type="Proteomes" id="UP000190675">
    <property type="component" value="Chromosome I"/>
</dbReference>
<evidence type="ECO:0000313" key="2">
    <source>
        <dbReference type="Proteomes" id="UP000190675"/>
    </source>
</evidence>
<organism evidence="1 2">
    <name type="scientific">Bradyrhizobium erythrophlei</name>
    <dbReference type="NCBI Taxonomy" id="1437360"/>
    <lineage>
        <taxon>Bacteria</taxon>
        <taxon>Pseudomonadati</taxon>
        <taxon>Pseudomonadota</taxon>
        <taxon>Alphaproteobacteria</taxon>
        <taxon>Hyphomicrobiales</taxon>
        <taxon>Nitrobacteraceae</taxon>
        <taxon>Bradyrhizobium</taxon>
    </lineage>
</organism>
<evidence type="ECO:0000313" key="1">
    <source>
        <dbReference type="EMBL" id="SHH39124.1"/>
    </source>
</evidence>
<sequence length="102" mass="11207">MIVVSVLYPSDPESKFDLAYYQNSHLPLCRDLLAPMGMQSLTFYRPIVTDPGAVFQLVAELRFSDLKTTNAALAAHGPRTQADIPNFTDVKPIILIGEEIAG</sequence>
<dbReference type="SUPFAM" id="SSF54909">
    <property type="entry name" value="Dimeric alpha+beta barrel"/>
    <property type="match status" value="1"/>
</dbReference>
<reference evidence="1 2" key="1">
    <citation type="submission" date="2016-11" db="EMBL/GenBank/DDBJ databases">
        <authorList>
            <person name="Jaros S."/>
            <person name="Januszkiewicz K."/>
            <person name="Wedrychowicz H."/>
        </authorList>
    </citation>
    <scope>NUCLEOTIDE SEQUENCE [LARGE SCALE GENOMIC DNA]</scope>
    <source>
        <strain evidence="1 2">GAS242</strain>
    </source>
</reference>
<dbReference type="InterPro" id="IPR009799">
    <property type="entry name" value="EthD_dom"/>
</dbReference>
<dbReference type="OrthoDB" id="5343971at2"/>
<evidence type="ECO:0008006" key="3">
    <source>
        <dbReference type="Google" id="ProtNLM"/>
    </source>
</evidence>
<name>A0A1M5SKQ4_9BRAD</name>
<protein>
    <recommendedName>
        <fullName evidence="3">EthD domain-containing protein</fullName>
    </recommendedName>
</protein>
<proteinExistence type="predicted"/>
<dbReference type="NCBIfam" id="TIGR02118">
    <property type="entry name" value="EthD family reductase"/>
    <property type="match status" value="1"/>
</dbReference>
<dbReference type="AlphaFoldDB" id="A0A1M5SKQ4"/>
<dbReference type="EMBL" id="LT670818">
    <property type="protein sequence ID" value="SHH39124.1"/>
    <property type="molecule type" value="Genomic_DNA"/>
</dbReference>